<evidence type="ECO:0000256" key="7">
    <source>
        <dbReference type="ARBA" id="ARBA00023136"/>
    </source>
</evidence>
<gene>
    <name evidence="10" type="primary">rarD</name>
    <name evidence="10" type="ORF">JM946_04195</name>
</gene>
<comment type="similarity">
    <text evidence="2">Belongs to the EamA transporter family.</text>
</comment>
<evidence type="ECO:0000256" key="4">
    <source>
        <dbReference type="ARBA" id="ARBA00022475"/>
    </source>
</evidence>
<feature type="transmembrane region" description="Helical" evidence="8">
    <location>
        <begin position="251"/>
        <end position="273"/>
    </location>
</feature>
<feature type="domain" description="EamA" evidence="9">
    <location>
        <begin position="20"/>
        <end position="156"/>
    </location>
</feature>
<reference evidence="10 11" key="1">
    <citation type="journal article" date="2021" name="Int. J. Syst. Evol. Microbiol.">
        <title>Steroidobacter gossypii sp. nov., isolated from soil of cotton cropping field.</title>
        <authorList>
            <person name="Huang R."/>
            <person name="Yang S."/>
            <person name="Zhen C."/>
            <person name="Liu W."/>
        </authorList>
    </citation>
    <scope>NUCLEOTIDE SEQUENCE [LARGE SCALE GENOMIC DNA]</scope>
    <source>
        <strain evidence="10 11">S1-65</strain>
    </source>
</reference>
<evidence type="ECO:0000256" key="2">
    <source>
        <dbReference type="ARBA" id="ARBA00007362"/>
    </source>
</evidence>
<feature type="transmembrane region" description="Helical" evidence="8">
    <location>
        <begin position="51"/>
        <end position="68"/>
    </location>
</feature>
<dbReference type="RefSeq" id="WP_203165878.1">
    <property type="nucleotide sequence ID" value="NZ_JAEVLS010000001.1"/>
</dbReference>
<keyword evidence="6 8" id="KW-1133">Transmembrane helix</keyword>
<comment type="subcellular location">
    <subcellularLocation>
        <location evidence="1">Cell membrane</location>
        <topology evidence="1">Multi-pass membrane protein</topology>
    </subcellularLocation>
</comment>
<protein>
    <submittedName>
        <fullName evidence="10">EamA family transporter RarD</fullName>
    </submittedName>
</protein>
<evidence type="ECO:0000313" key="10">
    <source>
        <dbReference type="EMBL" id="MBM0103927.1"/>
    </source>
</evidence>
<dbReference type="Pfam" id="PF00892">
    <property type="entry name" value="EamA"/>
    <property type="match status" value="1"/>
</dbReference>
<organism evidence="10 11">
    <name type="scientific">Steroidobacter gossypii</name>
    <dbReference type="NCBI Taxonomy" id="2805490"/>
    <lineage>
        <taxon>Bacteria</taxon>
        <taxon>Pseudomonadati</taxon>
        <taxon>Pseudomonadota</taxon>
        <taxon>Gammaproteobacteria</taxon>
        <taxon>Steroidobacterales</taxon>
        <taxon>Steroidobacteraceae</taxon>
        <taxon>Steroidobacter</taxon>
    </lineage>
</organism>
<evidence type="ECO:0000313" key="11">
    <source>
        <dbReference type="Proteomes" id="UP000661077"/>
    </source>
</evidence>
<evidence type="ECO:0000256" key="8">
    <source>
        <dbReference type="SAM" id="Phobius"/>
    </source>
</evidence>
<keyword evidence="4" id="KW-1003">Cell membrane</keyword>
<feature type="transmembrane region" description="Helical" evidence="8">
    <location>
        <begin position="195"/>
        <end position="216"/>
    </location>
</feature>
<dbReference type="InterPro" id="IPR037185">
    <property type="entry name" value="EmrE-like"/>
</dbReference>
<dbReference type="EMBL" id="JAEVLS010000001">
    <property type="protein sequence ID" value="MBM0103927.1"/>
    <property type="molecule type" value="Genomic_DNA"/>
</dbReference>
<evidence type="ECO:0000256" key="6">
    <source>
        <dbReference type="ARBA" id="ARBA00022989"/>
    </source>
</evidence>
<dbReference type="Proteomes" id="UP000661077">
    <property type="component" value="Unassembled WGS sequence"/>
</dbReference>
<keyword evidence="5 8" id="KW-0812">Transmembrane</keyword>
<accession>A0ABS1WSH3</accession>
<feature type="transmembrane region" description="Helical" evidence="8">
    <location>
        <begin position="114"/>
        <end position="133"/>
    </location>
</feature>
<feature type="transmembrane region" description="Helical" evidence="8">
    <location>
        <begin position="163"/>
        <end position="183"/>
    </location>
</feature>
<keyword evidence="7 8" id="KW-0472">Membrane</keyword>
<comment type="caution">
    <text evidence="10">The sequence shown here is derived from an EMBL/GenBank/DDBJ whole genome shotgun (WGS) entry which is preliminary data.</text>
</comment>
<sequence>MNDSSRVADATPAASRIDGRGLSAALAAFLMWGLFPLYMKLLQAVPVLQFTAHRMAWGFLFGFCWLAWRGEVSQMWQALGDPQTRLKLCASAAFIAINWSIFMWGIATNHVVEISLGYFIGPLLNVALGVVCFRERLNRVQWLSVMIAAAAVLYLTWSAGRPPYVSLALALTFGLYGLVRKVAKVEALPGFTGETLILLPFAAGYVIWCELTGVGAMSQSSLGINLLLLLGGPLTAVPLVLFAVGARRIPLFTVGLLQYIAPSLQLMCAVLVFGEPFSGPRVVGFAMIWTALGLFALDGLRVMRRRARL</sequence>
<feature type="transmembrane region" description="Helical" evidence="8">
    <location>
        <begin position="21"/>
        <end position="39"/>
    </location>
</feature>
<feature type="transmembrane region" description="Helical" evidence="8">
    <location>
        <begin position="222"/>
        <end position="244"/>
    </location>
</feature>
<dbReference type="NCBIfam" id="TIGR00688">
    <property type="entry name" value="rarD"/>
    <property type="match status" value="1"/>
</dbReference>
<feature type="transmembrane region" description="Helical" evidence="8">
    <location>
        <begin position="279"/>
        <end position="300"/>
    </location>
</feature>
<name>A0ABS1WSH3_9GAMM</name>
<evidence type="ECO:0000256" key="5">
    <source>
        <dbReference type="ARBA" id="ARBA00022692"/>
    </source>
</evidence>
<feature type="transmembrane region" description="Helical" evidence="8">
    <location>
        <begin position="88"/>
        <end position="108"/>
    </location>
</feature>
<feature type="transmembrane region" description="Helical" evidence="8">
    <location>
        <begin position="140"/>
        <end position="157"/>
    </location>
</feature>
<evidence type="ECO:0000256" key="3">
    <source>
        <dbReference type="ARBA" id="ARBA00022448"/>
    </source>
</evidence>
<dbReference type="SUPFAM" id="SSF103481">
    <property type="entry name" value="Multidrug resistance efflux transporter EmrE"/>
    <property type="match status" value="2"/>
</dbReference>
<evidence type="ECO:0000259" key="9">
    <source>
        <dbReference type="Pfam" id="PF00892"/>
    </source>
</evidence>
<dbReference type="InterPro" id="IPR000620">
    <property type="entry name" value="EamA_dom"/>
</dbReference>
<evidence type="ECO:0000256" key="1">
    <source>
        <dbReference type="ARBA" id="ARBA00004651"/>
    </source>
</evidence>
<keyword evidence="3" id="KW-0813">Transport</keyword>
<keyword evidence="11" id="KW-1185">Reference proteome</keyword>
<proteinExistence type="inferred from homology"/>
<dbReference type="InterPro" id="IPR004626">
    <property type="entry name" value="RarD"/>
</dbReference>